<dbReference type="PROSITE" id="PS00678">
    <property type="entry name" value="WD_REPEATS_1"/>
    <property type="match status" value="4"/>
</dbReference>
<dbReference type="InterPro" id="IPR015943">
    <property type="entry name" value="WD40/YVTN_repeat-like_dom_sf"/>
</dbReference>
<dbReference type="GO" id="GO:0043161">
    <property type="term" value="P:proteasome-mediated ubiquitin-dependent protein catabolic process"/>
    <property type="evidence" value="ECO:0007669"/>
    <property type="project" value="TreeGrafter"/>
</dbReference>
<dbReference type="PRINTS" id="PR00320">
    <property type="entry name" value="GPROTEINBRPT"/>
</dbReference>
<dbReference type="GO" id="GO:0005634">
    <property type="term" value="C:nucleus"/>
    <property type="evidence" value="ECO:0007669"/>
    <property type="project" value="TreeGrafter"/>
</dbReference>
<dbReference type="OrthoDB" id="414519at2759"/>
<dbReference type="CDD" id="cd00200">
    <property type="entry name" value="WD40"/>
    <property type="match status" value="1"/>
</dbReference>
<dbReference type="GO" id="GO:0043130">
    <property type="term" value="F:ubiquitin binding"/>
    <property type="evidence" value="ECO:0007669"/>
    <property type="project" value="TreeGrafter"/>
</dbReference>
<dbReference type="SMART" id="SM00320">
    <property type="entry name" value="WD40"/>
    <property type="match status" value="7"/>
</dbReference>
<dbReference type="InterPro" id="IPR020472">
    <property type="entry name" value="WD40_PAC1"/>
</dbReference>
<evidence type="ECO:0000313" key="5">
    <source>
        <dbReference type="EMBL" id="KRW98726.1"/>
    </source>
</evidence>
<sequence length="578" mass="66834">MNFKSLNLDHKVACHKHPNKYIEYFCQQQNCSQNLFCSACVFKKTTCNHHDELKDIGEFLYEQKQIFEMKGIPKDQAIHNYIITKKQREIDYKDLTQHEYLKFEQQCDQLVQKVVKCINKLKLKIQQQFEEYNQNYLKNSNILSDEILRNFQQTFVSQFQKFDDIFQQFDISQYAGLKLLLDNLQQDQNKKQNTEIIRKQYNQIIQLEQTLPIFDSNNFEEINSQFDIFQDHLNQQSHGLITIEDKPINQYDNFQKPQDKVNQELQISLIDLRKISCSANFNSNHNDTVYCIQNINTKKFATGSDDGCIRIWDTVQMDCLAILKGHQQGIRSLQILSNGYLASASFDKTIKIWNLNNLQENQQKSQYQNTSPFLVKTLKGHLAPVLALKSIPNMGLVSSSSDFTIKVWDVQDNQVLKTLSGHLNDVLCLTSTSDGNTIVSGSSDKTLRSWNLKKKFSNACTQIFKGHDDFVWCVEICPDQKTVISGSVDKTVKIWNLENGHLIQTMLGSNSTITQISYYCENILLSSNGDGYLMLWDITLSTPIHTLEGHKGATYGFQIQQDHSIISIGQDRNIMVWE</sequence>
<dbReference type="Proteomes" id="UP000054937">
    <property type="component" value="Unassembled WGS sequence"/>
</dbReference>
<proteinExistence type="predicted"/>
<feature type="repeat" description="WD" evidence="4">
    <location>
        <begin position="464"/>
        <end position="505"/>
    </location>
</feature>
<dbReference type="InterPro" id="IPR001680">
    <property type="entry name" value="WD40_rpt"/>
</dbReference>
<dbReference type="OMA" id="YYCENIL"/>
<dbReference type="InterPro" id="IPR036322">
    <property type="entry name" value="WD40_repeat_dom_sf"/>
</dbReference>
<name>A0A0V0Q956_PSEPJ</name>
<keyword evidence="1" id="KW-0963">Cytoplasm</keyword>
<dbReference type="SUPFAM" id="SSF50978">
    <property type="entry name" value="WD40 repeat-like"/>
    <property type="match status" value="1"/>
</dbReference>
<organism evidence="5 6">
    <name type="scientific">Pseudocohnilembus persalinus</name>
    <name type="common">Ciliate</name>
    <dbReference type="NCBI Taxonomy" id="266149"/>
    <lineage>
        <taxon>Eukaryota</taxon>
        <taxon>Sar</taxon>
        <taxon>Alveolata</taxon>
        <taxon>Ciliophora</taxon>
        <taxon>Intramacronucleata</taxon>
        <taxon>Oligohymenophorea</taxon>
        <taxon>Scuticociliatia</taxon>
        <taxon>Philasterida</taxon>
        <taxon>Pseudocohnilembidae</taxon>
        <taxon>Pseudocohnilembus</taxon>
    </lineage>
</organism>
<dbReference type="InParanoid" id="A0A0V0Q956"/>
<dbReference type="GO" id="GO:0005737">
    <property type="term" value="C:cytoplasm"/>
    <property type="evidence" value="ECO:0007669"/>
    <property type="project" value="TreeGrafter"/>
</dbReference>
<gene>
    <name evidence="5" type="ORF">PPERSA_03861</name>
</gene>
<dbReference type="InterPro" id="IPR019775">
    <property type="entry name" value="WD40_repeat_CS"/>
</dbReference>
<protein>
    <submittedName>
        <fullName evidence="5">WD40-repeat-containing domain</fullName>
    </submittedName>
</protein>
<evidence type="ECO:0000256" key="1">
    <source>
        <dbReference type="ARBA" id="ARBA00022490"/>
    </source>
</evidence>
<keyword evidence="6" id="KW-1185">Reference proteome</keyword>
<evidence type="ECO:0000256" key="3">
    <source>
        <dbReference type="ARBA" id="ARBA00022737"/>
    </source>
</evidence>
<feature type="repeat" description="WD" evidence="4">
    <location>
        <begin position="419"/>
        <end position="453"/>
    </location>
</feature>
<accession>A0A0V0Q956</accession>
<dbReference type="AlphaFoldDB" id="A0A0V0Q956"/>
<feature type="repeat" description="WD" evidence="4">
    <location>
        <begin position="506"/>
        <end position="546"/>
    </location>
</feature>
<dbReference type="GO" id="GO:0010992">
    <property type="term" value="P:ubiquitin recycling"/>
    <property type="evidence" value="ECO:0007669"/>
    <property type="project" value="TreeGrafter"/>
</dbReference>
<keyword evidence="3" id="KW-0677">Repeat</keyword>
<keyword evidence="2 4" id="KW-0853">WD repeat</keyword>
<dbReference type="PANTHER" id="PTHR19849:SF0">
    <property type="entry name" value="PHOSPHOLIPASE A-2-ACTIVATING PROTEIN"/>
    <property type="match status" value="1"/>
</dbReference>
<feature type="repeat" description="WD" evidence="4">
    <location>
        <begin position="282"/>
        <end position="313"/>
    </location>
</feature>
<evidence type="ECO:0000256" key="2">
    <source>
        <dbReference type="ARBA" id="ARBA00022574"/>
    </source>
</evidence>
<feature type="repeat" description="WD" evidence="4">
    <location>
        <begin position="323"/>
        <end position="363"/>
    </location>
</feature>
<dbReference type="PROSITE" id="PS50082">
    <property type="entry name" value="WD_REPEATS_2"/>
    <property type="match status" value="7"/>
</dbReference>
<feature type="repeat" description="WD" evidence="4">
    <location>
        <begin position="378"/>
        <end position="418"/>
    </location>
</feature>
<comment type="caution">
    <text evidence="5">The sequence shown here is derived from an EMBL/GenBank/DDBJ whole genome shotgun (WGS) entry which is preliminary data.</text>
</comment>
<dbReference type="Pfam" id="PF00400">
    <property type="entry name" value="WD40"/>
    <property type="match status" value="6"/>
</dbReference>
<reference evidence="5 6" key="1">
    <citation type="journal article" date="2015" name="Sci. Rep.">
        <title>Genome of the facultative scuticociliatosis pathogen Pseudocohnilembus persalinus provides insight into its virulence through horizontal gene transfer.</title>
        <authorList>
            <person name="Xiong J."/>
            <person name="Wang G."/>
            <person name="Cheng J."/>
            <person name="Tian M."/>
            <person name="Pan X."/>
            <person name="Warren A."/>
            <person name="Jiang C."/>
            <person name="Yuan D."/>
            <person name="Miao W."/>
        </authorList>
    </citation>
    <scope>NUCLEOTIDE SEQUENCE [LARGE SCALE GENOMIC DNA]</scope>
    <source>
        <strain evidence="5">36N120E</strain>
    </source>
</reference>
<dbReference type="Gene3D" id="2.130.10.10">
    <property type="entry name" value="YVTN repeat-like/Quinoprotein amine dehydrogenase"/>
    <property type="match status" value="3"/>
</dbReference>
<dbReference type="EMBL" id="LDAU01000231">
    <property type="protein sequence ID" value="KRW98726.1"/>
    <property type="molecule type" value="Genomic_DNA"/>
</dbReference>
<evidence type="ECO:0000256" key="4">
    <source>
        <dbReference type="PROSITE-ProRule" id="PRU00221"/>
    </source>
</evidence>
<dbReference type="PANTHER" id="PTHR19849">
    <property type="entry name" value="PHOSPHOLIPASE A-2-ACTIVATING PROTEIN"/>
    <property type="match status" value="1"/>
</dbReference>
<feature type="repeat" description="WD" evidence="4">
    <location>
        <begin position="547"/>
        <end position="578"/>
    </location>
</feature>
<evidence type="ECO:0000313" key="6">
    <source>
        <dbReference type="Proteomes" id="UP000054937"/>
    </source>
</evidence>
<dbReference type="PROSITE" id="PS50294">
    <property type="entry name" value="WD_REPEATS_REGION"/>
    <property type="match status" value="5"/>
</dbReference>